<protein>
    <recommendedName>
        <fullName evidence="9">FAD-binding PCMH-type domain-containing protein</fullName>
    </recommendedName>
</protein>
<dbReference type="FunFam" id="3.30.43.10:FF:000004">
    <property type="entry name" value="Berberine bridge enzyme-like 15"/>
    <property type="match status" value="1"/>
</dbReference>
<comment type="similarity">
    <text evidence="2">Belongs to the oxygen-dependent FAD-linked oxidoreductase family.</text>
</comment>
<dbReference type="SUPFAM" id="SSF56176">
    <property type="entry name" value="FAD-binding/transporter-associated domain-like"/>
    <property type="match status" value="1"/>
</dbReference>
<dbReference type="GO" id="GO:0071949">
    <property type="term" value="F:FAD binding"/>
    <property type="evidence" value="ECO:0007669"/>
    <property type="project" value="InterPro"/>
</dbReference>
<dbReference type="Gene3D" id="3.30.43.10">
    <property type="entry name" value="Uridine Diphospho-n-acetylenolpyruvylglucosamine Reductase, domain 2"/>
    <property type="match status" value="1"/>
</dbReference>
<dbReference type="EMBL" id="GISG01267436">
    <property type="protein sequence ID" value="MBA4675506.1"/>
    <property type="molecule type" value="Transcribed_RNA"/>
</dbReference>
<evidence type="ECO:0000256" key="2">
    <source>
        <dbReference type="ARBA" id="ARBA00005466"/>
    </source>
</evidence>
<dbReference type="InterPro" id="IPR016167">
    <property type="entry name" value="FAD-bd_PCMH_sub1"/>
</dbReference>
<dbReference type="InterPro" id="IPR016169">
    <property type="entry name" value="FAD-bd_PCMH_sub2"/>
</dbReference>
<dbReference type="InterPro" id="IPR016166">
    <property type="entry name" value="FAD-bd_PCMH"/>
</dbReference>
<dbReference type="PANTHER" id="PTHR32448">
    <property type="entry name" value="OS08G0158400 PROTEIN"/>
    <property type="match status" value="1"/>
</dbReference>
<dbReference type="AlphaFoldDB" id="A0A7C9EUP6"/>
<name>A0A7C9EUP6_OPUST</name>
<dbReference type="InterPro" id="IPR036318">
    <property type="entry name" value="FAD-bd_PCMH-like_sf"/>
</dbReference>
<dbReference type="Gene3D" id="3.30.465.10">
    <property type="match status" value="1"/>
</dbReference>
<dbReference type="PROSITE" id="PS51387">
    <property type="entry name" value="FAD_PCMH"/>
    <property type="match status" value="1"/>
</dbReference>
<keyword evidence="7" id="KW-0325">Glycoprotein</keyword>
<reference evidence="10" key="2">
    <citation type="submission" date="2020-07" db="EMBL/GenBank/DDBJ databases">
        <authorList>
            <person name="Vera ALvarez R."/>
            <person name="Arias-Moreno D.M."/>
            <person name="Jimenez-Jacinto V."/>
            <person name="Jimenez-Bremont J.F."/>
            <person name="Swaminathan K."/>
            <person name="Moose S.P."/>
            <person name="Guerrero-Gonzalez M.L."/>
            <person name="Marino-Ramirez L."/>
            <person name="Landsman D."/>
            <person name="Rodriguez-Kessler M."/>
            <person name="Delgado-Sanchez P."/>
        </authorList>
    </citation>
    <scope>NUCLEOTIDE SEQUENCE</scope>
    <source>
        <tissue evidence="10">Cladode</tissue>
    </source>
</reference>
<dbReference type="InterPro" id="IPR006094">
    <property type="entry name" value="Oxid_FAD_bind_N"/>
</dbReference>
<evidence type="ECO:0000313" key="10">
    <source>
        <dbReference type="EMBL" id="MBA4675506.1"/>
    </source>
</evidence>
<keyword evidence="5" id="KW-0274">FAD</keyword>
<feature type="chain" id="PRO_5028429281" description="FAD-binding PCMH-type domain-containing protein" evidence="8">
    <location>
        <begin position="29"/>
        <end position="546"/>
    </location>
</feature>
<evidence type="ECO:0000256" key="7">
    <source>
        <dbReference type="ARBA" id="ARBA00023180"/>
    </source>
</evidence>
<feature type="domain" description="FAD-binding PCMH-type" evidence="9">
    <location>
        <begin position="79"/>
        <end position="253"/>
    </location>
</feature>
<organism evidence="10">
    <name type="scientific">Opuntia streptacantha</name>
    <name type="common">Prickly pear cactus</name>
    <name type="synonym">Opuntia cardona</name>
    <dbReference type="NCBI Taxonomy" id="393608"/>
    <lineage>
        <taxon>Eukaryota</taxon>
        <taxon>Viridiplantae</taxon>
        <taxon>Streptophyta</taxon>
        <taxon>Embryophyta</taxon>
        <taxon>Tracheophyta</taxon>
        <taxon>Spermatophyta</taxon>
        <taxon>Magnoliopsida</taxon>
        <taxon>eudicotyledons</taxon>
        <taxon>Gunneridae</taxon>
        <taxon>Pentapetalae</taxon>
        <taxon>Caryophyllales</taxon>
        <taxon>Cactineae</taxon>
        <taxon>Cactaceae</taxon>
        <taxon>Opuntioideae</taxon>
        <taxon>Opuntia</taxon>
    </lineage>
</organism>
<keyword evidence="3" id="KW-0285">Flavoprotein</keyword>
<dbReference type="Gene3D" id="3.40.462.20">
    <property type="match status" value="1"/>
</dbReference>
<reference evidence="10" key="1">
    <citation type="journal article" date="2013" name="J. Plant Res.">
        <title>Effect of fungi and light on seed germination of three Opuntia species from semiarid lands of central Mexico.</title>
        <authorList>
            <person name="Delgado-Sanchez P."/>
            <person name="Jimenez-Bremont J.F."/>
            <person name="Guerrero-Gonzalez Mde L."/>
            <person name="Flores J."/>
        </authorList>
    </citation>
    <scope>NUCLEOTIDE SEQUENCE</scope>
    <source>
        <tissue evidence="10">Cladode</tissue>
    </source>
</reference>
<keyword evidence="4 8" id="KW-0732">Signal</keyword>
<dbReference type="GO" id="GO:0016491">
    <property type="term" value="F:oxidoreductase activity"/>
    <property type="evidence" value="ECO:0007669"/>
    <property type="project" value="InterPro"/>
</dbReference>
<accession>A0A7C9EUP6</accession>
<evidence type="ECO:0000256" key="1">
    <source>
        <dbReference type="ARBA" id="ARBA00001974"/>
    </source>
</evidence>
<evidence type="ECO:0000256" key="5">
    <source>
        <dbReference type="ARBA" id="ARBA00022827"/>
    </source>
</evidence>
<dbReference type="Pfam" id="PF08031">
    <property type="entry name" value="BBE"/>
    <property type="match status" value="1"/>
</dbReference>
<evidence type="ECO:0000256" key="4">
    <source>
        <dbReference type="ARBA" id="ARBA00022729"/>
    </source>
</evidence>
<proteinExistence type="inferred from homology"/>
<keyword evidence="6" id="KW-1015">Disulfide bond</keyword>
<evidence type="ECO:0000256" key="8">
    <source>
        <dbReference type="SAM" id="SignalP"/>
    </source>
</evidence>
<evidence type="ECO:0000259" key="9">
    <source>
        <dbReference type="PROSITE" id="PS51387"/>
    </source>
</evidence>
<dbReference type="InterPro" id="IPR012951">
    <property type="entry name" value="BBE"/>
</dbReference>
<evidence type="ECO:0000256" key="3">
    <source>
        <dbReference type="ARBA" id="ARBA00022630"/>
    </source>
</evidence>
<evidence type="ECO:0000256" key="6">
    <source>
        <dbReference type="ARBA" id="ARBA00023157"/>
    </source>
</evidence>
<comment type="cofactor">
    <cofactor evidence="1">
        <name>FAD</name>
        <dbReference type="ChEBI" id="CHEBI:57692"/>
    </cofactor>
</comment>
<dbReference type="Pfam" id="PF01565">
    <property type="entry name" value="FAD_binding_4"/>
    <property type="match status" value="1"/>
</dbReference>
<sequence length="546" mass="61110">MKPLASYLFFVFFLLTVVFLSSFALAHADGSVYNDFLQCLKNQSQSSTNVSDILYSKESTQYNSILTAYIRNLRFSYPTTPKPVLIVTPLTVSHVSAAVICSRDHGLHLKIRSGGHDYEGISYVSDDAFVILDMFNLRAIRVDPVAKTAYVEAGATLGELYYRIQEKSTTLGFPAGVCPTVGAGGHISGGGYGNMIRKHGLSVDHVIDAVVVDAQGRVLNRTTMGEDLFWAIRGGGGASFAVIVSYTLSLVPVPEKVTVFNVKRFNATDLVYKWQFVMKDVDHNLFIRLLLQPVTDPHQPKARKRASRVTFIALFLGDSDTLMSVLKAAFPELGVTKADCLEMTWPQSVLYWANFDQWTPFEVLLSRNYTADYLKRKSDYVQQPISKVGLQLLMNKLVQLAKPGLVFNSYGGVMSTIPTSATPFPHRAGNLFKIQYSTSWKDPGQQIDDKNMGLIRELHSFMTPYVSKNPRVAYLNYRDLDIGVNHNGTYTEGEVYGRKYFLGNFDRLVKVKTLVDPHNFFRNEQSIPVLKSQGKILRFGHAKLLQ</sequence>
<feature type="signal peptide" evidence="8">
    <location>
        <begin position="1"/>
        <end position="28"/>
    </location>
</feature>